<name>A0AAW8TL40_9ENTE</name>
<protein>
    <recommendedName>
        <fullName evidence="1">DUF7448 domain-containing protein</fullName>
    </recommendedName>
</protein>
<dbReference type="AlphaFoldDB" id="A0AAW8TL40"/>
<dbReference type="Pfam" id="PF24240">
    <property type="entry name" value="DUF7448"/>
    <property type="match status" value="1"/>
</dbReference>
<dbReference type="RefSeq" id="WP_114524306.1">
    <property type="nucleotide sequence ID" value="NZ_JARPYT010000016.1"/>
</dbReference>
<sequence>MEDNTNETLEKLKTRLLHQRITDWNSDNLVLENGARVSFECTAQDCCAGANGEWKAAKLEAMITDVKFANYREYEDDATTKYVELKIFHNQNEIAQADLYADNGNGSYYFSVLSVFINEEEIGDILYS</sequence>
<comment type="caution">
    <text evidence="2">The sequence shown here is derived from an EMBL/GenBank/DDBJ whole genome shotgun (WGS) entry which is preliminary data.</text>
</comment>
<organism evidence="2 3">
    <name type="scientific">Enterococcus dongliensis</name>
    <dbReference type="NCBI Taxonomy" id="2559925"/>
    <lineage>
        <taxon>Bacteria</taxon>
        <taxon>Bacillati</taxon>
        <taxon>Bacillota</taxon>
        <taxon>Bacilli</taxon>
        <taxon>Lactobacillales</taxon>
        <taxon>Enterococcaceae</taxon>
        <taxon>Enterococcus</taxon>
    </lineage>
</organism>
<dbReference type="EMBL" id="JARPYT010000016">
    <property type="protein sequence ID" value="MDT2637959.1"/>
    <property type="molecule type" value="Genomic_DNA"/>
</dbReference>
<accession>A0AAW8TL40</accession>
<evidence type="ECO:0000313" key="3">
    <source>
        <dbReference type="Proteomes" id="UP001245561"/>
    </source>
</evidence>
<dbReference type="GeneID" id="301214104"/>
<feature type="domain" description="DUF7448" evidence="1">
    <location>
        <begin position="15"/>
        <end position="112"/>
    </location>
</feature>
<evidence type="ECO:0000313" key="2">
    <source>
        <dbReference type="EMBL" id="MDT2637959.1"/>
    </source>
</evidence>
<reference evidence="2" key="1">
    <citation type="submission" date="2023-03" db="EMBL/GenBank/DDBJ databases">
        <authorList>
            <person name="Shen W."/>
            <person name="Cai J."/>
        </authorList>
    </citation>
    <scope>NUCLEOTIDE SEQUENCE</scope>
    <source>
        <strain evidence="2">P55-2</strain>
    </source>
</reference>
<proteinExistence type="predicted"/>
<dbReference type="InterPro" id="IPR055871">
    <property type="entry name" value="DUF7448"/>
</dbReference>
<evidence type="ECO:0000259" key="1">
    <source>
        <dbReference type="Pfam" id="PF24240"/>
    </source>
</evidence>
<dbReference type="Proteomes" id="UP001245561">
    <property type="component" value="Unassembled WGS sequence"/>
</dbReference>
<gene>
    <name evidence="2" type="ORF">P7D36_10685</name>
</gene>